<organism evidence="2">
    <name type="scientific">viral metagenome</name>
    <dbReference type="NCBI Taxonomy" id="1070528"/>
    <lineage>
        <taxon>unclassified sequences</taxon>
        <taxon>metagenomes</taxon>
        <taxon>organismal metagenomes</taxon>
    </lineage>
</organism>
<evidence type="ECO:0000313" key="2">
    <source>
        <dbReference type="EMBL" id="QHT18166.1"/>
    </source>
</evidence>
<keyword evidence="1" id="KW-0472">Membrane</keyword>
<sequence length="109" mass="12912">MYRAPNMKIVTQLLDEFEKNYIYLNIVVHAIFFAVFLGIVYVNTSYLRQLNILIQLVVCVFLMIRFHPFRKHEFHQYDAGIIFSCALFLLFNLGVVESVKQYLPSLEMK</sequence>
<evidence type="ECO:0000256" key="1">
    <source>
        <dbReference type="SAM" id="Phobius"/>
    </source>
</evidence>
<keyword evidence="1" id="KW-0812">Transmembrane</keyword>
<dbReference type="AlphaFoldDB" id="A0A6C0DMP9"/>
<accession>A0A6C0DMP9</accession>
<protein>
    <submittedName>
        <fullName evidence="2">Uncharacterized protein</fullName>
    </submittedName>
</protein>
<dbReference type="EMBL" id="MN739649">
    <property type="protein sequence ID" value="QHT18166.1"/>
    <property type="molecule type" value="Genomic_DNA"/>
</dbReference>
<feature type="transmembrane region" description="Helical" evidence="1">
    <location>
        <begin position="48"/>
        <end position="67"/>
    </location>
</feature>
<reference evidence="2" key="1">
    <citation type="journal article" date="2020" name="Nature">
        <title>Giant virus diversity and host interactions through global metagenomics.</title>
        <authorList>
            <person name="Schulz F."/>
            <person name="Roux S."/>
            <person name="Paez-Espino D."/>
            <person name="Jungbluth S."/>
            <person name="Walsh D.A."/>
            <person name="Denef V.J."/>
            <person name="McMahon K.D."/>
            <person name="Konstantinidis K.T."/>
            <person name="Eloe-Fadrosh E.A."/>
            <person name="Kyrpides N.C."/>
            <person name="Woyke T."/>
        </authorList>
    </citation>
    <scope>NUCLEOTIDE SEQUENCE</scope>
    <source>
        <strain evidence="2">GVMAG-M-3300023174-3</strain>
    </source>
</reference>
<keyword evidence="1" id="KW-1133">Transmembrane helix</keyword>
<proteinExistence type="predicted"/>
<feature type="transmembrane region" description="Helical" evidence="1">
    <location>
        <begin position="21"/>
        <end position="42"/>
    </location>
</feature>
<name>A0A6C0DMP9_9ZZZZ</name>
<feature type="transmembrane region" description="Helical" evidence="1">
    <location>
        <begin position="79"/>
        <end position="99"/>
    </location>
</feature>